<gene>
    <name evidence="3" type="ORF">GWI33_013385</name>
</gene>
<dbReference type="EMBL" id="JAACXV010013217">
    <property type="protein sequence ID" value="KAF7273924.1"/>
    <property type="molecule type" value="Genomic_DNA"/>
</dbReference>
<evidence type="ECO:0000256" key="1">
    <source>
        <dbReference type="ARBA" id="ARBA00023002"/>
    </source>
</evidence>
<dbReference type="GO" id="GO:0006099">
    <property type="term" value="P:tricarboxylic acid cycle"/>
    <property type="evidence" value="ECO:0007669"/>
    <property type="project" value="TreeGrafter"/>
</dbReference>
<protein>
    <recommendedName>
        <fullName evidence="5">Malate dehydrogenase</fullName>
    </recommendedName>
</protein>
<keyword evidence="2" id="KW-0520">NAD</keyword>
<evidence type="ECO:0000313" key="4">
    <source>
        <dbReference type="Proteomes" id="UP000625711"/>
    </source>
</evidence>
<keyword evidence="1" id="KW-0560">Oxidoreductase</keyword>
<keyword evidence="4" id="KW-1185">Reference proteome</keyword>
<dbReference type="InterPro" id="IPR015955">
    <property type="entry name" value="Lactate_DH/Glyco_Ohase_4_C"/>
</dbReference>
<dbReference type="PANTHER" id="PTHR11540">
    <property type="entry name" value="MALATE AND LACTATE DEHYDROGENASE"/>
    <property type="match status" value="1"/>
</dbReference>
<dbReference type="GO" id="GO:0005739">
    <property type="term" value="C:mitochondrion"/>
    <property type="evidence" value="ECO:0007669"/>
    <property type="project" value="TreeGrafter"/>
</dbReference>
<dbReference type="Gene3D" id="3.90.110.10">
    <property type="entry name" value="Lactate dehydrogenase/glycoside hydrolase, family 4, C-terminal"/>
    <property type="match status" value="1"/>
</dbReference>
<dbReference type="Proteomes" id="UP000625711">
    <property type="component" value="Unassembled WGS sequence"/>
</dbReference>
<comment type="caution">
    <text evidence="3">The sequence shown here is derived from an EMBL/GenBank/DDBJ whole genome shotgun (WGS) entry which is preliminary data.</text>
</comment>
<evidence type="ECO:0000256" key="2">
    <source>
        <dbReference type="ARBA" id="ARBA00023027"/>
    </source>
</evidence>
<dbReference type="AlphaFoldDB" id="A0A834I4Q0"/>
<evidence type="ECO:0008006" key="5">
    <source>
        <dbReference type="Google" id="ProtNLM"/>
    </source>
</evidence>
<dbReference type="OrthoDB" id="4069699at2759"/>
<proteinExistence type="predicted"/>
<dbReference type="Gene3D" id="3.40.50.720">
    <property type="entry name" value="NAD(P)-binding Rossmann-like Domain"/>
    <property type="match status" value="1"/>
</dbReference>
<dbReference type="SUPFAM" id="SSF56327">
    <property type="entry name" value="LDH C-terminal domain-like"/>
    <property type="match status" value="1"/>
</dbReference>
<name>A0A834I4Q0_RHYFE</name>
<reference evidence="3" key="1">
    <citation type="submission" date="2020-08" db="EMBL/GenBank/DDBJ databases">
        <title>Genome sequencing and assembly of the red palm weevil Rhynchophorus ferrugineus.</title>
        <authorList>
            <person name="Dias G.B."/>
            <person name="Bergman C.M."/>
            <person name="Manee M."/>
        </authorList>
    </citation>
    <scope>NUCLEOTIDE SEQUENCE</scope>
    <source>
        <strain evidence="3">AA-2017</strain>
        <tissue evidence="3">Whole larva</tissue>
    </source>
</reference>
<accession>A0A834I4Q0</accession>
<dbReference type="GO" id="GO:0030060">
    <property type="term" value="F:L-malate dehydrogenase (NAD+) activity"/>
    <property type="evidence" value="ECO:0007669"/>
    <property type="project" value="TreeGrafter"/>
</dbReference>
<dbReference type="PANTHER" id="PTHR11540:SF16">
    <property type="entry name" value="MALATE DEHYDROGENASE, MITOCHONDRIAL"/>
    <property type="match status" value="1"/>
</dbReference>
<organism evidence="3 4">
    <name type="scientific">Rhynchophorus ferrugineus</name>
    <name type="common">Red palm weevil</name>
    <name type="synonym">Curculio ferrugineus</name>
    <dbReference type="NCBI Taxonomy" id="354439"/>
    <lineage>
        <taxon>Eukaryota</taxon>
        <taxon>Metazoa</taxon>
        <taxon>Ecdysozoa</taxon>
        <taxon>Arthropoda</taxon>
        <taxon>Hexapoda</taxon>
        <taxon>Insecta</taxon>
        <taxon>Pterygota</taxon>
        <taxon>Neoptera</taxon>
        <taxon>Endopterygota</taxon>
        <taxon>Coleoptera</taxon>
        <taxon>Polyphaga</taxon>
        <taxon>Cucujiformia</taxon>
        <taxon>Curculionidae</taxon>
        <taxon>Dryophthorinae</taxon>
        <taxon>Rhynchophorus</taxon>
    </lineage>
</organism>
<sequence>MSIKHLFKTIYNHKIIPSFCTQPEYQKSIQVCILGADTRIGCEPIYKIGEDLGLMDTSCMVQAYCGIESGIEKAIKCADVVVILPKEKLNTDTPIGERVMAEGHRLHSIAVKCTIFSPRAILVNCVPPVSVTTPLISEVFKKTNFYHPGRIIGSAAFAQTKVNSLLARYQDLDPQSVYTPLIGGPEVDLAVPLFSQAKPVEVIGKKNQMSLTAKFRGILESEFPKILGRPNHRENSTIAESYGISNLVATIALGLCGDANAHANVYLRSNAVPACKYLVSTVRFSRGGVVHNYGIPQLPKHELDLLEKSSLEIKAREQMALEYLDYLQNHDKPTDMPPFREKENKKQELLKQRIVR</sequence>
<evidence type="ECO:0000313" key="3">
    <source>
        <dbReference type="EMBL" id="KAF7273924.1"/>
    </source>
</evidence>